<evidence type="ECO:0000313" key="2">
    <source>
        <dbReference type="EMBL" id="KAI2656573.1"/>
    </source>
</evidence>
<name>A0ABQ8M122_LABRO</name>
<evidence type="ECO:0000259" key="1">
    <source>
        <dbReference type="Pfam" id="PF11878"/>
    </source>
</evidence>
<keyword evidence="3" id="KW-1185">Reference proteome</keyword>
<dbReference type="EMBL" id="JACTAM010000015">
    <property type="protein sequence ID" value="KAI2656573.1"/>
    <property type="molecule type" value="Genomic_DNA"/>
</dbReference>
<dbReference type="PANTHER" id="PTHR23317:SF71">
    <property type="entry name" value="DEDICATOR OF CYTOKINESIS PROTEIN 10"/>
    <property type="match status" value="1"/>
</dbReference>
<dbReference type="Pfam" id="PF11878">
    <property type="entry name" value="DOCK_C-D_N"/>
    <property type="match status" value="1"/>
</dbReference>
<dbReference type="InterPro" id="IPR026791">
    <property type="entry name" value="DOCK"/>
</dbReference>
<proteinExistence type="predicted"/>
<dbReference type="InterPro" id="IPR021816">
    <property type="entry name" value="DOCK_C/D_N"/>
</dbReference>
<sequence length="210" mass="24177">MGCTTSLLLALRSIMRRNRSRIISHQQEQQLVLEITAPEEGMVTSEPQAIVTMQEKPKLIDPLDYEAVISELEPEFREDPLQDLLLFPDLDFTVSTLPVERRTVKSTVPEGADTHAECLLVRQACQYYNSHLHVIQYKYEEYAGDYRTLPSAVKKGESLWRSCTNQRSCPRTPLRSTMKMWTKMRSVQCIKLNLHKGSFGLLSIEMLEIM</sequence>
<feature type="domain" description="Dedicator of cytokinesis C/D N-terminal" evidence="1">
    <location>
        <begin position="58"/>
        <end position="154"/>
    </location>
</feature>
<accession>A0ABQ8M122</accession>
<evidence type="ECO:0000313" key="3">
    <source>
        <dbReference type="Proteomes" id="UP000830375"/>
    </source>
</evidence>
<organism evidence="2 3">
    <name type="scientific">Labeo rohita</name>
    <name type="common">Indian major carp</name>
    <name type="synonym">Cyprinus rohita</name>
    <dbReference type="NCBI Taxonomy" id="84645"/>
    <lineage>
        <taxon>Eukaryota</taxon>
        <taxon>Metazoa</taxon>
        <taxon>Chordata</taxon>
        <taxon>Craniata</taxon>
        <taxon>Vertebrata</taxon>
        <taxon>Euteleostomi</taxon>
        <taxon>Actinopterygii</taxon>
        <taxon>Neopterygii</taxon>
        <taxon>Teleostei</taxon>
        <taxon>Ostariophysi</taxon>
        <taxon>Cypriniformes</taxon>
        <taxon>Cyprinidae</taxon>
        <taxon>Labeoninae</taxon>
        <taxon>Labeonini</taxon>
        <taxon>Labeo</taxon>
    </lineage>
</organism>
<reference evidence="2 3" key="1">
    <citation type="submission" date="2022-01" db="EMBL/GenBank/DDBJ databases">
        <title>A high-quality chromosome-level genome assembly of rohu carp, Labeo rohita.</title>
        <authorList>
            <person name="Arick M.A. II"/>
            <person name="Hsu C.-Y."/>
            <person name="Magbanua Z."/>
            <person name="Pechanova O."/>
            <person name="Grover C."/>
            <person name="Miller E."/>
            <person name="Thrash A."/>
            <person name="Ezzel L."/>
            <person name="Alam S."/>
            <person name="Benzie J."/>
            <person name="Hamilton M."/>
            <person name="Karsi A."/>
            <person name="Lawrence M.L."/>
            <person name="Peterson D.G."/>
        </authorList>
    </citation>
    <scope>NUCLEOTIDE SEQUENCE [LARGE SCALE GENOMIC DNA]</scope>
    <source>
        <strain evidence="3">BAU-BD-2019</strain>
        <tissue evidence="2">Blood</tissue>
    </source>
</reference>
<dbReference type="Proteomes" id="UP000830375">
    <property type="component" value="Unassembled WGS sequence"/>
</dbReference>
<dbReference type="PANTHER" id="PTHR23317">
    <property type="entry name" value="DEDICATOR OF CYTOKINESIS DOCK"/>
    <property type="match status" value="1"/>
</dbReference>
<comment type="caution">
    <text evidence="2">The sequence shown here is derived from an EMBL/GenBank/DDBJ whole genome shotgun (WGS) entry which is preliminary data.</text>
</comment>
<gene>
    <name evidence="2" type="ORF">H4Q32_029776</name>
</gene>
<protein>
    <submittedName>
        <fullName evidence="2">Dedicator of cytokinesis protein 10</fullName>
    </submittedName>
</protein>